<keyword evidence="5" id="KW-1133">Transmembrane helix</keyword>
<evidence type="ECO:0000259" key="7">
    <source>
        <dbReference type="PROSITE" id="PS50885"/>
    </source>
</evidence>
<dbReference type="InterPro" id="IPR004089">
    <property type="entry name" value="MCPsignal_dom"/>
</dbReference>
<keyword evidence="2 4" id="KW-0807">Transducer</keyword>
<dbReference type="Pfam" id="PF12729">
    <property type="entry name" value="4HB_MCP_1"/>
    <property type="match status" value="1"/>
</dbReference>
<dbReference type="SUPFAM" id="SSF58104">
    <property type="entry name" value="Methyl-accepting chemotaxis protein (MCP) signaling domain"/>
    <property type="match status" value="1"/>
</dbReference>
<dbReference type="OrthoDB" id="9781845at2"/>
<protein>
    <recommendedName>
        <fullName evidence="10">Methyl-accepting chemotaxis protein</fullName>
    </recommendedName>
</protein>
<dbReference type="PRINTS" id="PR00260">
    <property type="entry name" value="CHEMTRNSDUCR"/>
</dbReference>
<comment type="subcellular location">
    <subcellularLocation>
        <location evidence="1">Membrane</location>
    </subcellularLocation>
</comment>
<dbReference type="GO" id="GO:0006935">
    <property type="term" value="P:chemotaxis"/>
    <property type="evidence" value="ECO:0007669"/>
    <property type="project" value="InterPro"/>
</dbReference>
<dbReference type="CDD" id="cd11386">
    <property type="entry name" value="MCP_signal"/>
    <property type="match status" value="1"/>
</dbReference>
<feature type="domain" description="HAMP" evidence="7">
    <location>
        <begin position="208"/>
        <end position="260"/>
    </location>
</feature>
<dbReference type="AlphaFoldDB" id="A0A3E0X353"/>
<dbReference type="Proteomes" id="UP000256763">
    <property type="component" value="Unassembled WGS sequence"/>
</dbReference>
<organism evidence="8 9">
    <name type="scientific">Alkalilimnicola ehrlichii</name>
    <dbReference type="NCBI Taxonomy" id="351052"/>
    <lineage>
        <taxon>Bacteria</taxon>
        <taxon>Pseudomonadati</taxon>
        <taxon>Pseudomonadota</taxon>
        <taxon>Gammaproteobacteria</taxon>
        <taxon>Chromatiales</taxon>
        <taxon>Ectothiorhodospiraceae</taxon>
        <taxon>Alkalilimnicola</taxon>
    </lineage>
</organism>
<dbReference type="FunFam" id="1.10.287.950:FF:000001">
    <property type="entry name" value="Methyl-accepting chemotaxis sensory transducer"/>
    <property type="match status" value="1"/>
</dbReference>
<dbReference type="EMBL" id="NFZW01000002">
    <property type="protein sequence ID" value="RFA38906.1"/>
    <property type="molecule type" value="Genomic_DNA"/>
</dbReference>
<evidence type="ECO:0000313" key="8">
    <source>
        <dbReference type="EMBL" id="RFA38906.1"/>
    </source>
</evidence>
<dbReference type="InterPro" id="IPR004090">
    <property type="entry name" value="Chemotax_Me-accpt_rcpt"/>
</dbReference>
<dbReference type="InterPro" id="IPR024478">
    <property type="entry name" value="HlyB_4HB_MCP"/>
</dbReference>
<dbReference type="GO" id="GO:0016020">
    <property type="term" value="C:membrane"/>
    <property type="evidence" value="ECO:0007669"/>
    <property type="project" value="UniProtKB-SubCell"/>
</dbReference>
<keyword evidence="5" id="KW-0472">Membrane</keyword>
<dbReference type="RefSeq" id="WP_116300925.1">
    <property type="nucleotide sequence ID" value="NZ_NFZV01000002.1"/>
</dbReference>
<proteinExistence type="inferred from homology"/>
<dbReference type="Pfam" id="PF00015">
    <property type="entry name" value="MCPsignal"/>
    <property type="match status" value="1"/>
</dbReference>
<evidence type="ECO:0000259" key="6">
    <source>
        <dbReference type="PROSITE" id="PS50111"/>
    </source>
</evidence>
<sequence length="539" mass="58459">MTLRAKLLASFSVLVILLLVIAGSSLFFMQVMRMQTDYFADRIIPGISYTKDLHRLLYQHHLALDRMLETTNASEQRALEALTARQRKEFDEGLVVLIELSRERAERVESTRTFQGKWEEFKGVARQIERLVNDGQQQAAAELLRKEGLPFLDMANESVAETDRFVANAVAVGVKTVAASQKRSIAIAVGLLVLGLIIAGFVCWLVYRSVTLRLSGLRAAFSRLGTGDLTVRMSVQGKDEIAELASDFNGFSDGLNKAFNDIRSSMERLHGVADKLQVSFKGTAGRARSQQAEMDAVATAMNEMAVTIKEVARSAEDAAASARDADEHAVRGRRIVEATSTAIRELNRRVLEVSANIDDVRKSSDEIGTVLQVIRGIAEQTNLLALNAAIEAARAGDQGRGFAVVADEVRTLASRTQTSAQEIVDVIESLQSKAEAAVKVAAATADEADEGVRRSDETASALGEIVEAVSRISDKNAAIAASAEEQSAVAEEMDGNIVHIHDASGETLREADSAVAESETLNQLAQSVVDQLSRYKLRA</sequence>
<dbReference type="CDD" id="cd06225">
    <property type="entry name" value="HAMP"/>
    <property type="match status" value="1"/>
</dbReference>
<comment type="caution">
    <text evidence="8">The sequence shown here is derived from an EMBL/GenBank/DDBJ whole genome shotgun (WGS) entry which is preliminary data.</text>
</comment>
<dbReference type="PROSITE" id="PS50111">
    <property type="entry name" value="CHEMOTAXIS_TRANSDUC_2"/>
    <property type="match status" value="1"/>
</dbReference>
<comment type="similarity">
    <text evidence="3">Belongs to the methyl-accepting chemotaxis (MCP) protein family.</text>
</comment>
<dbReference type="InterPro" id="IPR003660">
    <property type="entry name" value="HAMP_dom"/>
</dbReference>
<dbReference type="PROSITE" id="PS50885">
    <property type="entry name" value="HAMP"/>
    <property type="match status" value="1"/>
</dbReference>
<reference evidence="9" key="1">
    <citation type="submission" date="2017-05" db="EMBL/GenBank/DDBJ databases">
        <authorList>
            <person name="Sharma S."/>
            <person name="Sidhu C."/>
            <person name="Pinnaka A.K."/>
        </authorList>
    </citation>
    <scope>NUCLEOTIDE SEQUENCE [LARGE SCALE GENOMIC DNA]</scope>
    <source>
        <strain evidence="9">AK93</strain>
    </source>
</reference>
<dbReference type="SMART" id="SM00304">
    <property type="entry name" value="HAMP"/>
    <property type="match status" value="1"/>
</dbReference>
<accession>A0A3E0X353</accession>
<evidence type="ECO:0000256" key="5">
    <source>
        <dbReference type="SAM" id="Phobius"/>
    </source>
</evidence>
<evidence type="ECO:0008006" key="10">
    <source>
        <dbReference type="Google" id="ProtNLM"/>
    </source>
</evidence>
<evidence type="ECO:0000256" key="4">
    <source>
        <dbReference type="PROSITE-ProRule" id="PRU00284"/>
    </source>
</evidence>
<keyword evidence="9" id="KW-1185">Reference proteome</keyword>
<evidence type="ECO:0000256" key="3">
    <source>
        <dbReference type="ARBA" id="ARBA00029447"/>
    </source>
</evidence>
<gene>
    <name evidence="8" type="ORF">CAL65_03120</name>
</gene>
<dbReference type="Pfam" id="PF00672">
    <property type="entry name" value="HAMP"/>
    <property type="match status" value="1"/>
</dbReference>
<evidence type="ECO:0000256" key="1">
    <source>
        <dbReference type="ARBA" id="ARBA00004370"/>
    </source>
</evidence>
<feature type="transmembrane region" description="Helical" evidence="5">
    <location>
        <begin position="185"/>
        <end position="207"/>
    </location>
</feature>
<feature type="domain" description="Methyl-accepting transducer" evidence="6">
    <location>
        <begin position="265"/>
        <end position="501"/>
    </location>
</feature>
<dbReference type="GO" id="GO:0007165">
    <property type="term" value="P:signal transduction"/>
    <property type="evidence" value="ECO:0007669"/>
    <property type="project" value="UniProtKB-KW"/>
</dbReference>
<dbReference type="Gene3D" id="1.10.287.950">
    <property type="entry name" value="Methyl-accepting chemotaxis protein"/>
    <property type="match status" value="1"/>
</dbReference>
<dbReference type="GO" id="GO:0004888">
    <property type="term" value="F:transmembrane signaling receptor activity"/>
    <property type="evidence" value="ECO:0007669"/>
    <property type="project" value="InterPro"/>
</dbReference>
<keyword evidence="5" id="KW-0812">Transmembrane</keyword>
<dbReference type="PANTHER" id="PTHR32089:SF120">
    <property type="entry name" value="METHYL-ACCEPTING CHEMOTAXIS PROTEIN TLPQ"/>
    <property type="match status" value="1"/>
</dbReference>
<evidence type="ECO:0000256" key="2">
    <source>
        <dbReference type="ARBA" id="ARBA00023224"/>
    </source>
</evidence>
<dbReference type="PANTHER" id="PTHR32089">
    <property type="entry name" value="METHYL-ACCEPTING CHEMOTAXIS PROTEIN MCPB"/>
    <property type="match status" value="1"/>
</dbReference>
<evidence type="ECO:0000313" key="9">
    <source>
        <dbReference type="Proteomes" id="UP000256763"/>
    </source>
</evidence>
<dbReference type="SMART" id="SM00283">
    <property type="entry name" value="MA"/>
    <property type="match status" value="1"/>
</dbReference>
<name>A0A3E0X353_9GAMM</name>